<dbReference type="InterPro" id="IPR036291">
    <property type="entry name" value="NAD(P)-bd_dom_sf"/>
</dbReference>
<dbReference type="Gene3D" id="3.40.50.720">
    <property type="entry name" value="NAD(P)-binding Rossmann-like Domain"/>
    <property type="match status" value="1"/>
</dbReference>
<comment type="caution">
    <text evidence="3">The sequence shown here is derived from an EMBL/GenBank/DDBJ whole genome shotgun (WGS) entry which is preliminary data.</text>
</comment>
<dbReference type="Pfam" id="PF00106">
    <property type="entry name" value="adh_short"/>
    <property type="match status" value="1"/>
</dbReference>
<comment type="similarity">
    <text evidence="1 2">Belongs to the short-chain dehydrogenases/reductases (SDR) family.</text>
</comment>
<evidence type="ECO:0000256" key="2">
    <source>
        <dbReference type="RuleBase" id="RU000363"/>
    </source>
</evidence>
<proteinExistence type="inferred from homology"/>
<dbReference type="AlphaFoldDB" id="A0A4R5UQ35"/>
<dbReference type="InterPro" id="IPR050259">
    <property type="entry name" value="SDR"/>
</dbReference>
<organism evidence="3 4">
    <name type="scientific">Antarcticimicrobium luteum</name>
    <dbReference type="NCBI Taxonomy" id="2547397"/>
    <lineage>
        <taxon>Bacteria</taxon>
        <taxon>Pseudomonadati</taxon>
        <taxon>Pseudomonadota</taxon>
        <taxon>Alphaproteobacteria</taxon>
        <taxon>Rhodobacterales</taxon>
        <taxon>Paracoccaceae</taxon>
        <taxon>Antarcticimicrobium</taxon>
    </lineage>
</organism>
<protein>
    <submittedName>
        <fullName evidence="3">SDR family oxidoreductase</fullName>
    </submittedName>
</protein>
<dbReference type="EMBL" id="SMUV01000074">
    <property type="protein sequence ID" value="TDK41144.1"/>
    <property type="molecule type" value="Genomic_DNA"/>
</dbReference>
<reference evidence="3 4" key="1">
    <citation type="submission" date="2019-03" db="EMBL/GenBank/DDBJ databases">
        <title>Ruegeria lutea sp. nov., a novel strain, isolated from marine sediment, the Masan Bay, South Korea.</title>
        <authorList>
            <person name="Kim J."/>
            <person name="Kim D.-Y."/>
            <person name="Lee S.-S."/>
        </authorList>
    </citation>
    <scope>NUCLEOTIDE SEQUENCE [LARGE SCALE GENOMIC DNA]</scope>
    <source>
        <strain evidence="3 4">318-1</strain>
    </source>
</reference>
<dbReference type="FunFam" id="3.40.50.720:FF:000084">
    <property type="entry name" value="Short-chain dehydrogenase reductase"/>
    <property type="match status" value="1"/>
</dbReference>
<dbReference type="PRINTS" id="PR00081">
    <property type="entry name" value="GDHRDH"/>
</dbReference>
<dbReference type="PANTHER" id="PTHR42879:SF6">
    <property type="entry name" value="NADPH-DEPENDENT REDUCTASE BACG"/>
    <property type="match status" value="1"/>
</dbReference>
<keyword evidence="4" id="KW-1185">Reference proteome</keyword>
<dbReference type="SUPFAM" id="SSF51735">
    <property type="entry name" value="NAD(P)-binding Rossmann-fold domains"/>
    <property type="match status" value="1"/>
</dbReference>
<accession>A0A4R5UQ35</accession>
<sequence>MNLGYDNAVAVVTGGSSGIGLATVRVLLGAGAKVALCARNESRLEDVAGVLRRDFGGDRVLTDAFSVLDEAAVNAFADKVRDTFGRCDLLVNNAGQGRQSTFADTTNQDWREEYELKIFSQVLPIRAFLPMLKEASGAIVAVNSLLAYQPESHMVCTSSARAGVQNMLKSLSQELAPDVRVNSVLMGLIGSGQWTRRFAAREDQSVSREDWYRDLARRKGIPLGRLGDAEEAANAIAFLGSRAASYITGAQLDVSGGLNRHI</sequence>
<dbReference type="PANTHER" id="PTHR42879">
    <property type="entry name" value="3-OXOACYL-(ACYL-CARRIER-PROTEIN) REDUCTASE"/>
    <property type="match status" value="1"/>
</dbReference>
<evidence type="ECO:0000313" key="4">
    <source>
        <dbReference type="Proteomes" id="UP000295301"/>
    </source>
</evidence>
<dbReference type="InterPro" id="IPR002347">
    <property type="entry name" value="SDR_fam"/>
</dbReference>
<gene>
    <name evidence="3" type="ORF">E1832_20845</name>
</gene>
<evidence type="ECO:0000313" key="3">
    <source>
        <dbReference type="EMBL" id="TDK41144.1"/>
    </source>
</evidence>
<dbReference type="PRINTS" id="PR00080">
    <property type="entry name" value="SDRFAMILY"/>
</dbReference>
<name>A0A4R5UQ35_9RHOB</name>
<dbReference type="RefSeq" id="WP_133361713.1">
    <property type="nucleotide sequence ID" value="NZ_SMUV01000074.1"/>
</dbReference>
<evidence type="ECO:0000256" key="1">
    <source>
        <dbReference type="ARBA" id="ARBA00006484"/>
    </source>
</evidence>
<dbReference type="OrthoDB" id="9793325at2"/>
<dbReference type="NCBIfam" id="NF005468">
    <property type="entry name" value="PRK07062.1"/>
    <property type="match status" value="1"/>
</dbReference>
<dbReference type="Proteomes" id="UP000295301">
    <property type="component" value="Unassembled WGS sequence"/>
</dbReference>